<dbReference type="InterPro" id="IPR002401">
    <property type="entry name" value="Cyt_P450_E_grp-I"/>
</dbReference>
<dbReference type="Pfam" id="PF07727">
    <property type="entry name" value="RVT_2"/>
    <property type="match status" value="1"/>
</dbReference>
<name>A0A803LDF8_CHEQI</name>
<dbReference type="Pfam" id="PF00067">
    <property type="entry name" value="p450"/>
    <property type="match status" value="2"/>
</dbReference>
<dbReference type="EnsemblPlants" id="AUR62009897-RA">
    <property type="protein sequence ID" value="AUR62009897-RA:cds"/>
    <property type="gene ID" value="AUR62009897"/>
</dbReference>
<dbReference type="Proteomes" id="UP000596660">
    <property type="component" value="Unplaced"/>
</dbReference>
<comment type="similarity">
    <text evidence="2">Belongs to the cytochrome P450 family.</text>
</comment>
<dbReference type="GO" id="GO:0005506">
    <property type="term" value="F:iron ion binding"/>
    <property type="evidence" value="ECO:0007669"/>
    <property type="project" value="InterPro"/>
</dbReference>
<dbReference type="InterPro" id="IPR013103">
    <property type="entry name" value="RVT_2"/>
</dbReference>
<keyword evidence="4" id="KW-0479">Metal-binding</keyword>
<dbReference type="InterPro" id="IPR036396">
    <property type="entry name" value="Cyt_P450_sf"/>
</dbReference>
<dbReference type="PANTHER" id="PTHR47944:SF4">
    <property type="entry name" value="OS09G0441700 PROTEIN"/>
    <property type="match status" value="1"/>
</dbReference>
<evidence type="ECO:0000256" key="3">
    <source>
        <dbReference type="ARBA" id="ARBA00022617"/>
    </source>
</evidence>
<dbReference type="InterPro" id="IPR001128">
    <property type="entry name" value="Cyt_P450"/>
</dbReference>
<feature type="domain" description="Reverse transcriptase Ty1/copia-type" evidence="8">
    <location>
        <begin position="4"/>
        <end position="67"/>
    </location>
</feature>
<dbReference type="GO" id="GO:0020037">
    <property type="term" value="F:heme binding"/>
    <property type="evidence" value="ECO:0007669"/>
    <property type="project" value="InterPro"/>
</dbReference>
<dbReference type="Gene3D" id="1.10.630.10">
    <property type="entry name" value="Cytochrome P450"/>
    <property type="match status" value="1"/>
</dbReference>
<keyword evidence="5" id="KW-0560">Oxidoreductase</keyword>
<evidence type="ECO:0000313" key="9">
    <source>
        <dbReference type="EnsemblPlants" id="AUR62009897-RA:cds"/>
    </source>
</evidence>
<evidence type="ECO:0000256" key="1">
    <source>
        <dbReference type="ARBA" id="ARBA00001971"/>
    </source>
</evidence>
<dbReference type="SUPFAM" id="SSF48264">
    <property type="entry name" value="Cytochrome P450"/>
    <property type="match status" value="1"/>
</dbReference>
<evidence type="ECO:0000256" key="4">
    <source>
        <dbReference type="ARBA" id="ARBA00022723"/>
    </source>
</evidence>
<reference evidence="9" key="2">
    <citation type="submission" date="2021-03" db="UniProtKB">
        <authorList>
            <consortium name="EnsemblPlants"/>
        </authorList>
    </citation>
    <scope>IDENTIFICATION</scope>
</reference>
<dbReference type="PRINTS" id="PR00463">
    <property type="entry name" value="EP450I"/>
</dbReference>
<dbReference type="PANTHER" id="PTHR47944">
    <property type="entry name" value="CYTOCHROME P450 98A9"/>
    <property type="match status" value="1"/>
</dbReference>
<evidence type="ECO:0000256" key="6">
    <source>
        <dbReference type="ARBA" id="ARBA00023004"/>
    </source>
</evidence>
<dbReference type="GO" id="GO:0016705">
    <property type="term" value="F:oxidoreductase activity, acting on paired donors, with incorporation or reduction of molecular oxygen"/>
    <property type="evidence" value="ECO:0007669"/>
    <property type="project" value="InterPro"/>
</dbReference>
<proteinExistence type="inferred from homology"/>
<dbReference type="GO" id="GO:0044550">
    <property type="term" value="P:secondary metabolite biosynthetic process"/>
    <property type="evidence" value="ECO:0007669"/>
    <property type="project" value="UniProtKB-ARBA"/>
</dbReference>
<evidence type="ECO:0000313" key="10">
    <source>
        <dbReference type="Proteomes" id="UP000596660"/>
    </source>
</evidence>
<dbReference type="GO" id="GO:0004497">
    <property type="term" value="F:monooxygenase activity"/>
    <property type="evidence" value="ECO:0007669"/>
    <property type="project" value="UniProtKB-KW"/>
</dbReference>
<protein>
    <recommendedName>
        <fullName evidence="8">Reverse transcriptase Ty1/copia-type domain-containing protein</fullName>
    </recommendedName>
</protein>
<organism evidence="9 10">
    <name type="scientific">Chenopodium quinoa</name>
    <name type="common">Quinoa</name>
    <dbReference type="NCBI Taxonomy" id="63459"/>
    <lineage>
        <taxon>Eukaryota</taxon>
        <taxon>Viridiplantae</taxon>
        <taxon>Streptophyta</taxon>
        <taxon>Embryophyta</taxon>
        <taxon>Tracheophyta</taxon>
        <taxon>Spermatophyta</taxon>
        <taxon>Magnoliopsida</taxon>
        <taxon>eudicotyledons</taxon>
        <taxon>Gunneridae</taxon>
        <taxon>Pentapetalae</taxon>
        <taxon>Caryophyllales</taxon>
        <taxon>Chenopodiaceae</taxon>
        <taxon>Chenopodioideae</taxon>
        <taxon>Atripliceae</taxon>
        <taxon>Chenopodium</taxon>
    </lineage>
</organism>
<keyword evidence="10" id="KW-1185">Reference proteome</keyword>
<sequence>MNDIIKLKHQLSKEFDMKDLGPAKKILGMQITRDKQRDTLQLSQSKYIKRVLQRFNMGDAKPVSTPLASHFRLSKDQSPQTDEDKEYMAKSSSGRLLADNHALPLKIKVPVLVGSSVKMAKVFLKTNDEIFAGRPRNIAGKYTAYNYSDITWSQYGPYWRQARKMCLMELFSSKRLDSYEYIRVEELKSMLRGIFNTSEEPILLRDYLFALNLNVISRMVLGKKYTEKNNEEKSIVTIEEFKMMVDELFLLSGVFNLGDWIPLLKRENEKESWVPKDMMDVLLKLADDPTNEVKLERVVVKAFCQDSIVGGGESSTITVEWAISELIRGPDIVEKATEELDRVIGKERWAQ</sequence>
<dbReference type="Gramene" id="AUR62009897-RA">
    <property type="protein sequence ID" value="AUR62009897-RA:cds"/>
    <property type="gene ID" value="AUR62009897"/>
</dbReference>
<keyword evidence="3" id="KW-0349">Heme</keyword>
<evidence type="ECO:0000256" key="5">
    <source>
        <dbReference type="ARBA" id="ARBA00023002"/>
    </source>
</evidence>
<dbReference type="OMA" id="ENGTNAR"/>
<reference evidence="9" key="1">
    <citation type="journal article" date="2017" name="Nature">
        <title>The genome of Chenopodium quinoa.</title>
        <authorList>
            <person name="Jarvis D.E."/>
            <person name="Ho Y.S."/>
            <person name="Lightfoot D.J."/>
            <person name="Schmoeckel S.M."/>
            <person name="Li B."/>
            <person name="Borm T.J.A."/>
            <person name="Ohyanagi H."/>
            <person name="Mineta K."/>
            <person name="Michell C.T."/>
            <person name="Saber N."/>
            <person name="Kharbatia N.M."/>
            <person name="Rupper R.R."/>
            <person name="Sharp A.R."/>
            <person name="Dally N."/>
            <person name="Boughton B.A."/>
            <person name="Woo Y.H."/>
            <person name="Gao G."/>
            <person name="Schijlen E.G.W.M."/>
            <person name="Guo X."/>
            <person name="Momin A.A."/>
            <person name="Negrao S."/>
            <person name="Al-Babili S."/>
            <person name="Gehring C."/>
            <person name="Roessner U."/>
            <person name="Jung C."/>
            <person name="Murphy K."/>
            <person name="Arold S.T."/>
            <person name="Gojobori T."/>
            <person name="van der Linden C.G."/>
            <person name="van Loo E.N."/>
            <person name="Jellen E.N."/>
            <person name="Maughan P.J."/>
            <person name="Tester M."/>
        </authorList>
    </citation>
    <scope>NUCLEOTIDE SEQUENCE [LARGE SCALE GENOMIC DNA]</scope>
    <source>
        <strain evidence="9">cv. PI 614886</strain>
    </source>
</reference>
<comment type="cofactor">
    <cofactor evidence="1">
        <name>heme</name>
        <dbReference type="ChEBI" id="CHEBI:30413"/>
    </cofactor>
</comment>
<dbReference type="AlphaFoldDB" id="A0A803LDF8"/>
<evidence type="ECO:0000256" key="7">
    <source>
        <dbReference type="ARBA" id="ARBA00023033"/>
    </source>
</evidence>
<accession>A0A803LDF8</accession>
<evidence type="ECO:0000259" key="8">
    <source>
        <dbReference type="Pfam" id="PF07727"/>
    </source>
</evidence>
<keyword evidence="6" id="KW-0408">Iron</keyword>
<evidence type="ECO:0000256" key="2">
    <source>
        <dbReference type="ARBA" id="ARBA00010617"/>
    </source>
</evidence>
<keyword evidence="7" id="KW-0503">Monooxygenase</keyword>